<dbReference type="PANTHER" id="PTHR30238">
    <property type="entry name" value="MEMBRANE BOUND PREDICTED REDOX MODULATOR"/>
    <property type="match status" value="1"/>
</dbReference>
<keyword evidence="2 5" id="KW-0812">Transmembrane</keyword>
<evidence type="ECO:0000313" key="6">
    <source>
        <dbReference type="EMBL" id="CAE0506934.1"/>
    </source>
</evidence>
<evidence type="ECO:0000256" key="3">
    <source>
        <dbReference type="ARBA" id="ARBA00022989"/>
    </source>
</evidence>
<keyword evidence="4 5" id="KW-0472">Membrane</keyword>
<dbReference type="Pfam" id="PF03741">
    <property type="entry name" value="TerC"/>
    <property type="match status" value="1"/>
</dbReference>
<feature type="transmembrane region" description="Helical" evidence="5">
    <location>
        <begin position="100"/>
        <end position="121"/>
    </location>
</feature>
<evidence type="ECO:0000256" key="1">
    <source>
        <dbReference type="ARBA" id="ARBA00004141"/>
    </source>
</evidence>
<sequence>MQYSQWGTRNAARGLNCSNSKRGITCNSSYISRPGVCCSRIQSPLVSSGLASNCSRHHSQHHTSLQAACAGHTGRRRQGCVVQSSDKPEQLDLQKKDPSFTGLAAWVGGAAAFGAGIWYFMGRQKAEEFFAGYLLEQSLSVDNLFVFLLVFGYFKTPEAAQGKVLQYGILSAAVLRAVFILGGVELIKTFEPALGVFAGILIFSSVKLLTKTEDEDADEDLADNSLVQLCRRFIKTGDDYDGDNFFTVLKDGTKVATPLLLALAVIELSDVVFAVDSIPAVFGVTLDPFIIYTSNMFAIFSLRALYGFVSTVMTELRFLDKAVALVLGFIGVKMLLGFADVEVPTDLSLLVVGVVLGGGVGASLLLPEPKKAD</sequence>
<evidence type="ECO:0000256" key="4">
    <source>
        <dbReference type="ARBA" id="ARBA00023136"/>
    </source>
</evidence>
<dbReference type="InterPro" id="IPR022369">
    <property type="entry name" value="Integral_membrane_TerC_rswitch"/>
</dbReference>
<accession>A0A7S3VU75</accession>
<dbReference type="EMBL" id="HBIP01036232">
    <property type="protein sequence ID" value="CAE0506934.1"/>
    <property type="molecule type" value="Transcribed_RNA"/>
</dbReference>
<organism evidence="6">
    <name type="scientific">Dunaliella tertiolecta</name>
    <name type="common">Green alga</name>
    <dbReference type="NCBI Taxonomy" id="3047"/>
    <lineage>
        <taxon>Eukaryota</taxon>
        <taxon>Viridiplantae</taxon>
        <taxon>Chlorophyta</taxon>
        <taxon>core chlorophytes</taxon>
        <taxon>Chlorophyceae</taxon>
        <taxon>CS clade</taxon>
        <taxon>Chlamydomonadales</taxon>
        <taxon>Dunaliellaceae</taxon>
        <taxon>Dunaliella</taxon>
    </lineage>
</organism>
<feature type="transmembrane region" description="Helical" evidence="5">
    <location>
        <begin position="166"/>
        <end position="187"/>
    </location>
</feature>
<protein>
    <submittedName>
        <fullName evidence="6">Uncharacterized protein</fullName>
    </submittedName>
</protein>
<dbReference type="NCBIfam" id="TIGR03718">
    <property type="entry name" value="R_switched_Alx"/>
    <property type="match status" value="1"/>
</dbReference>
<dbReference type="AlphaFoldDB" id="A0A7S3VU75"/>
<feature type="transmembrane region" description="Helical" evidence="5">
    <location>
        <begin position="322"/>
        <end position="341"/>
    </location>
</feature>
<evidence type="ECO:0000256" key="2">
    <source>
        <dbReference type="ARBA" id="ARBA00022692"/>
    </source>
</evidence>
<dbReference type="PANTHER" id="PTHR30238:SF0">
    <property type="entry name" value="THYLAKOID MEMBRANE PROTEIN TERC, CHLOROPLASTIC"/>
    <property type="match status" value="1"/>
</dbReference>
<dbReference type="InterPro" id="IPR005496">
    <property type="entry name" value="Integral_membrane_TerC"/>
</dbReference>
<gene>
    <name evidence="6" type="ORF">DTER00134_LOCUS22010</name>
</gene>
<comment type="subcellular location">
    <subcellularLocation>
        <location evidence="1">Membrane</location>
        <topology evidence="1">Multi-pass membrane protein</topology>
    </subcellularLocation>
</comment>
<evidence type="ECO:0000256" key="5">
    <source>
        <dbReference type="SAM" id="Phobius"/>
    </source>
</evidence>
<feature type="transmembrane region" description="Helical" evidence="5">
    <location>
        <begin position="347"/>
        <end position="366"/>
    </location>
</feature>
<dbReference type="GO" id="GO:0016020">
    <property type="term" value="C:membrane"/>
    <property type="evidence" value="ECO:0007669"/>
    <property type="project" value="UniProtKB-SubCell"/>
</dbReference>
<proteinExistence type="predicted"/>
<reference evidence="6" key="1">
    <citation type="submission" date="2021-01" db="EMBL/GenBank/DDBJ databases">
        <authorList>
            <person name="Corre E."/>
            <person name="Pelletier E."/>
            <person name="Niang G."/>
            <person name="Scheremetjew M."/>
            <person name="Finn R."/>
            <person name="Kale V."/>
            <person name="Holt S."/>
            <person name="Cochrane G."/>
            <person name="Meng A."/>
            <person name="Brown T."/>
            <person name="Cohen L."/>
        </authorList>
    </citation>
    <scope>NUCLEOTIDE SEQUENCE</scope>
    <source>
        <strain evidence="6">CCMP1320</strain>
    </source>
</reference>
<feature type="transmembrane region" description="Helical" evidence="5">
    <location>
        <begin position="133"/>
        <end position="154"/>
    </location>
</feature>
<feature type="transmembrane region" description="Helical" evidence="5">
    <location>
        <begin position="289"/>
        <end position="310"/>
    </location>
</feature>
<keyword evidence="3 5" id="KW-1133">Transmembrane helix</keyword>
<name>A0A7S3VU75_DUNTE</name>